<gene>
    <name evidence="3" type="ORF">PCOR1329_LOCUS53038</name>
</gene>
<reference evidence="3" key="1">
    <citation type="submission" date="2023-10" db="EMBL/GenBank/DDBJ databases">
        <authorList>
            <person name="Chen Y."/>
            <person name="Shah S."/>
            <person name="Dougan E. K."/>
            <person name="Thang M."/>
            <person name="Chan C."/>
        </authorList>
    </citation>
    <scope>NUCLEOTIDE SEQUENCE [LARGE SCALE GENOMIC DNA]</scope>
</reference>
<dbReference type="SUPFAM" id="SSF54928">
    <property type="entry name" value="RNA-binding domain, RBD"/>
    <property type="match status" value="1"/>
</dbReference>
<feature type="domain" description="Mei2-like C-terminal RNA recognition motif" evidence="2">
    <location>
        <begin position="302"/>
        <end position="399"/>
    </location>
</feature>
<evidence type="ECO:0000256" key="1">
    <source>
        <dbReference type="SAM" id="MobiDB-lite"/>
    </source>
</evidence>
<organism evidence="3 4">
    <name type="scientific">Prorocentrum cordatum</name>
    <dbReference type="NCBI Taxonomy" id="2364126"/>
    <lineage>
        <taxon>Eukaryota</taxon>
        <taxon>Sar</taxon>
        <taxon>Alveolata</taxon>
        <taxon>Dinophyceae</taxon>
        <taxon>Prorocentrales</taxon>
        <taxon>Prorocentraceae</taxon>
        <taxon>Prorocentrum</taxon>
    </lineage>
</organism>
<protein>
    <recommendedName>
        <fullName evidence="2">Mei2-like C-terminal RNA recognition motif domain-containing protein</fullName>
    </recommendedName>
</protein>
<feature type="region of interest" description="Disordered" evidence="1">
    <location>
        <begin position="424"/>
        <end position="456"/>
    </location>
</feature>
<keyword evidence="4" id="KW-1185">Reference proteome</keyword>
<feature type="region of interest" description="Disordered" evidence="1">
    <location>
        <begin position="76"/>
        <end position="111"/>
    </location>
</feature>
<comment type="caution">
    <text evidence="3">The sequence shown here is derived from an EMBL/GenBank/DDBJ whole genome shotgun (WGS) entry which is preliminary data.</text>
</comment>
<accession>A0ABN9V1G2</accession>
<feature type="compositionally biased region" description="Low complexity" evidence="1">
    <location>
        <begin position="277"/>
        <end position="288"/>
    </location>
</feature>
<proteinExistence type="predicted"/>
<dbReference type="Proteomes" id="UP001189429">
    <property type="component" value="Unassembled WGS sequence"/>
</dbReference>
<dbReference type="InterPro" id="IPR035979">
    <property type="entry name" value="RBD_domain_sf"/>
</dbReference>
<evidence type="ECO:0000313" key="4">
    <source>
        <dbReference type="Proteomes" id="UP001189429"/>
    </source>
</evidence>
<dbReference type="Pfam" id="PF04059">
    <property type="entry name" value="RRM_2"/>
    <property type="match status" value="1"/>
</dbReference>
<evidence type="ECO:0000313" key="3">
    <source>
        <dbReference type="EMBL" id="CAK0865556.1"/>
    </source>
</evidence>
<name>A0ABN9V1G2_9DINO</name>
<dbReference type="InterPro" id="IPR012677">
    <property type="entry name" value="Nucleotide-bd_a/b_plait_sf"/>
</dbReference>
<dbReference type="Gene3D" id="3.30.70.330">
    <property type="match status" value="1"/>
</dbReference>
<feature type="region of interest" description="Disordered" evidence="1">
    <location>
        <begin position="263"/>
        <end position="300"/>
    </location>
</feature>
<dbReference type="EMBL" id="CAUYUJ010016460">
    <property type="protein sequence ID" value="CAK0865556.1"/>
    <property type="molecule type" value="Genomic_DNA"/>
</dbReference>
<dbReference type="CDD" id="cd12277">
    <property type="entry name" value="RRM3_MEI2_EAR1_like"/>
    <property type="match status" value="1"/>
</dbReference>
<evidence type="ECO:0000259" key="2">
    <source>
        <dbReference type="Pfam" id="PF04059"/>
    </source>
</evidence>
<sequence length="456" mass="47928">MYPTIQSKAPAALEMVSTPLVVSQDSTIVVRRTFIEEVDTPGDAPGALRTRCCSDSALLRVGEPRHPWHTESEAACAASDAEEAEPELCGLSDGTADTTLDRPDDAADDAPARGAGALLCYAAHLPEGRRTCQRGGAPARGAGADDAADDAPARGTLLCYAHLPEGPAPPAGPRAPIWASAVPAPAVGFDRLLQENRRLALENQMLRESTRLAEGQGHPAQRSAVAAAGRQAVALGAWAVPMGMVALPVLACAAQPAAMPPDGGALGATRRGGRGGSTRLAQAPAQGAGARGPPPAAPERERTTVMVRNLPNNYSRVMLLELLDRLGFSGRFDFLYLPIDFKSGSSLGYSFVNLVDPGAVRAFWSRLDGFSDWDLPSRKVCSVGWTGPHQGLDAHIERYRNSPVMHPTVPDAYKPAVFEGGVRVPFPGPTRATPAPRVRNRPPGDPEAPRGWPAGA</sequence>
<dbReference type="InterPro" id="IPR007201">
    <property type="entry name" value="Mei2-like_Rrm_C"/>
</dbReference>